<name>A0A371AUL2_9FIRM</name>
<organism evidence="1 2">
    <name type="scientific">Anaerosacchariphilus polymeriproducens</name>
    <dbReference type="NCBI Taxonomy" id="1812858"/>
    <lineage>
        <taxon>Bacteria</taxon>
        <taxon>Bacillati</taxon>
        <taxon>Bacillota</taxon>
        <taxon>Clostridia</taxon>
        <taxon>Lachnospirales</taxon>
        <taxon>Lachnospiraceae</taxon>
        <taxon>Anaerosacchariphilus</taxon>
    </lineage>
</organism>
<dbReference type="RefSeq" id="WP_147289856.1">
    <property type="nucleotide sequence ID" value="NZ_QRCT01000031.1"/>
</dbReference>
<dbReference type="Proteomes" id="UP000255036">
    <property type="component" value="Unassembled WGS sequence"/>
</dbReference>
<gene>
    <name evidence="1" type="ORF">DWV06_10470</name>
</gene>
<comment type="caution">
    <text evidence="1">The sequence shown here is derived from an EMBL/GenBank/DDBJ whole genome shotgun (WGS) entry which is preliminary data.</text>
</comment>
<evidence type="ECO:0000313" key="1">
    <source>
        <dbReference type="EMBL" id="RDU23257.1"/>
    </source>
</evidence>
<evidence type="ECO:0000313" key="2">
    <source>
        <dbReference type="Proteomes" id="UP000255036"/>
    </source>
</evidence>
<keyword evidence="2" id="KW-1185">Reference proteome</keyword>
<dbReference type="EMBL" id="QRCT01000031">
    <property type="protein sequence ID" value="RDU23257.1"/>
    <property type="molecule type" value="Genomic_DNA"/>
</dbReference>
<dbReference type="AlphaFoldDB" id="A0A371AUL2"/>
<protein>
    <recommendedName>
        <fullName evidence="3">LXG domain-containing protein</fullName>
    </recommendedName>
</protein>
<evidence type="ECO:0008006" key="3">
    <source>
        <dbReference type="Google" id="ProtNLM"/>
    </source>
</evidence>
<accession>A0A371AUL2</accession>
<proteinExistence type="predicted"/>
<reference evidence="1 2" key="1">
    <citation type="submission" date="2018-07" db="EMBL/GenBank/DDBJ databases">
        <title>Anaerosacharophilus polymeroproducens gen. nov. sp. nov., an anaerobic bacterium isolated from salt field.</title>
        <authorList>
            <person name="Kim W."/>
            <person name="Yang S.-H."/>
            <person name="Oh J."/>
            <person name="Lee J.-H."/>
            <person name="Kwon K.K."/>
        </authorList>
    </citation>
    <scope>NUCLEOTIDE SEQUENCE [LARGE SCALE GENOMIC DNA]</scope>
    <source>
        <strain evidence="1 2">MCWD5</strain>
    </source>
</reference>
<feature type="non-terminal residue" evidence="1">
    <location>
        <position position="406"/>
    </location>
</feature>
<sequence>MKLKLDTLSDTYEEYKSAVKTLQEVKADLFMITGTLDTCWEGAGKEICLAKIRDYLNVFYENTLISMEAIKDILKKNIPKANTCLNRCDAFADVVNLNGPNFYTDDRKGGGTLSFDEDIMNSLMNQVLSIGGEETQEERRKWQQVMHEISLGYCSSLRYSSFRLNIESFLLEKALQDQEDSMMDFYHTLNTYVQEVKELDGDAATDFKGYTDKTQKKLTARVYEPVVVKDKINLERLYYLLHTPPSALSEAELNEIITAYETAVKNGDAKQVEEILKCCYEYDEQKGQNNYKLTETYYVVEGIMKAKLDLKAAQSGMNLMDPHNEYNEATIDFIEEIKRYSLFSGLGEYAPNIKGTGDLFDRNFDPSHRIILHVDLETYGASFWKSEKDYEEAKKKGKYKDKSLVS</sequence>